<dbReference type="OrthoDB" id="412780at2759"/>
<dbReference type="PRINTS" id="PR00178">
    <property type="entry name" value="FATTYACIDBP"/>
</dbReference>
<organism evidence="5">
    <name type="scientific">Medioppia subpectinata</name>
    <dbReference type="NCBI Taxonomy" id="1979941"/>
    <lineage>
        <taxon>Eukaryota</taxon>
        <taxon>Metazoa</taxon>
        <taxon>Ecdysozoa</taxon>
        <taxon>Arthropoda</taxon>
        <taxon>Chelicerata</taxon>
        <taxon>Arachnida</taxon>
        <taxon>Acari</taxon>
        <taxon>Acariformes</taxon>
        <taxon>Sarcoptiformes</taxon>
        <taxon>Oribatida</taxon>
        <taxon>Brachypylina</taxon>
        <taxon>Oppioidea</taxon>
        <taxon>Oppiidae</taxon>
        <taxon>Medioppia</taxon>
    </lineage>
</organism>
<dbReference type="Proteomes" id="UP000759131">
    <property type="component" value="Unassembled WGS sequence"/>
</dbReference>
<dbReference type="GO" id="GO:0008289">
    <property type="term" value="F:lipid binding"/>
    <property type="evidence" value="ECO:0007669"/>
    <property type="project" value="UniProtKB-KW"/>
</dbReference>
<keyword evidence="6" id="KW-1185">Reference proteome</keyword>
<dbReference type="EMBL" id="OC858418">
    <property type="protein sequence ID" value="CAD7626454.1"/>
    <property type="molecule type" value="Genomic_DNA"/>
</dbReference>
<evidence type="ECO:0000256" key="3">
    <source>
        <dbReference type="RuleBase" id="RU003696"/>
    </source>
</evidence>
<proteinExistence type="inferred from homology"/>
<accession>A0A7R9KR32</accession>
<evidence type="ECO:0000313" key="6">
    <source>
        <dbReference type="Proteomes" id="UP000759131"/>
    </source>
</evidence>
<dbReference type="PROSITE" id="PS00214">
    <property type="entry name" value="FABP"/>
    <property type="match status" value="1"/>
</dbReference>
<dbReference type="InterPro" id="IPR012674">
    <property type="entry name" value="Calycin"/>
</dbReference>
<dbReference type="Gene3D" id="2.40.128.20">
    <property type="match status" value="1"/>
</dbReference>
<name>A0A7R9KR32_9ACAR</name>
<dbReference type="AlphaFoldDB" id="A0A7R9KR32"/>
<dbReference type="InterPro" id="IPR000463">
    <property type="entry name" value="Fatty_acid-bd"/>
</dbReference>
<evidence type="ECO:0000313" key="5">
    <source>
        <dbReference type="EMBL" id="CAD7626454.1"/>
    </source>
</evidence>
<dbReference type="EMBL" id="CAJPIZ010003843">
    <property type="protein sequence ID" value="CAG2106884.1"/>
    <property type="molecule type" value="Genomic_DNA"/>
</dbReference>
<dbReference type="InterPro" id="IPR000566">
    <property type="entry name" value="Lipocln_cytosolic_FA-bd_dom"/>
</dbReference>
<reference evidence="5" key="1">
    <citation type="submission" date="2020-11" db="EMBL/GenBank/DDBJ databases">
        <authorList>
            <person name="Tran Van P."/>
        </authorList>
    </citation>
    <scope>NUCLEOTIDE SEQUENCE</scope>
</reference>
<comment type="similarity">
    <text evidence="1 3">Belongs to the calycin superfamily. Fatty-acid binding protein (FABP) family.</text>
</comment>
<keyword evidence="2" id="KW-0446">Lipid-binding</keyword>
<gene>
    <name evidence="5" type="ORF">OSB1V03_LOCUS6887</name>
</gene>
<evidence type="ECO:0000256" key="1">
    <source>
        <dbReference type="ARBA" id="ARBA00008390"/>
    </source>
</evidence>
<dbReference type="CDD" id="cd00742">
    <property type="entry name" value="FABP"/>
    <property type="match status" value="1"/>
</dbReference>
<dbReference type="InterPro" id="IPR031259">
    <property type="entry name" value="ILBP"/>
</dbReference>
<dbReference type="PANTHER" id="PTHR11955">
    <property type="entry name" value="FATTY ACID BINDING PROTEIN"/>
    <property type="match status" value="1"/>
</dbReference>
<protein>
    <recommendedName>
        <fullName evidence="4">Cytosolic fatty-acid binding proteins domain-containing protein</fullName>
    </recommendedName>
</protein>
<dbReference type="Pfam" id="PF00061">
    <property type="entry name" value="Lipocalin"/>
    <property type="match status" value="1"/>
</dbReference>
<feature type="domain" description="Cytosolic fatty-acid binding proteins" evidence="4">
    <location>
        <begin position="6"/>
        <end position="23"/>
    </location>
</feature>
<sequence length="124" mass="14049">MSEFTGKYKLESSDNFDNFLKELGVNFVMRKMANSSSPTLEITREGNDFTFKSVSAIKTSVTKFTLGVEFEEERLDGKKVKSTFTQEGNKLIQKQLDGAKEVTYIREFDGDSLKAVIILRSQIT</sequence>
<keyword evidence="3" id="KW-0813">Transport</keyword>
<dbReference type="SUPFAM" id="SSF50814">
    <property type="entry name" value="Lipocalins"/>
    <property type="match status" value="1"/>
</dbReference>
<evidence type="ECO:0000256" key="2">
    <source>
        <dbReference type="ARBA" id="ARBA00023121"/>
    </source>
</evidence>
<evidence type="ECO:0000259" key="4">
    <source>
        <dbReference type="PROSITE" id="PS00214"/>
    </source>
</evidence>